<dbReference type="Gene3D" id="3.90.780.10">
    <property type="entry name" value="5'-Nucleotidase, C-terminal domain"/>
    <property type="match status" value="1"/>
</dbReference>
<evidence type="ECO:0000259" key="2">
    <source>
        <dbReference type="Pfam" id="PF02872"/>
    </source>
</evidence>
<dbReference type="GO" id="GO:0000166">
    <property type="term" value="F:nucleotide binding"/>
    <property type="evidence" value="ECO:0007669"/>
    <property type="project" value="InterPro"/>
</dbReference>
<dbReference type="PRINTS" id="PR01607">
    <property type="entry name" value="APYRASEFAMLY"/>
</dbReference>
<dbReference type="InterPro" id="IPR036907">
    <property type="entry name" value="5'-Nucleotdase_C_sf"/>
</dbReference>
<dbReference type="PANTHER" id="PTHR11575">
    <property type="entry name" value="5'-NUCLEOTIDASE-RELATED"/>
    <property type="match status" value="1"/>
</dbReference>
<dbReference type="InterPro" id="IPR001343">
    <property type="entry name" value="Hemolysn_Ca-bd"/>
</dbReference>
<dbReference type="Gene3D" id="2.150.10.10">
    <property type="entry name" value="Serralysin-like metalloprotease, C-terminal"/>
    <property type="match status" value="2"/>
</dbReference>
<keyword evidence="4" id="KW-1185">Reference proteome</keyword>
<dbReference type="SUPFAM" id="SSF51120">
    <property type="entry name" value="beta-Roll"/>
    <property type="match status" value="3"/>
</dbReference>
<protein>
    <recommendedName>
        <fullName evidence="2">5'-Nucleotidase C-terminal domain-containing protein</fullName>
    </recommendedName>
</protein>
<organism evidence="3 4">
    <name type="scientific">Roseofilum reptotaenium AO1-A</name>
    <dbReference type="NCBI Taxonomy" id="1925591"/>
    <lineage>
        <taxon>Bacteria</taxon>
        <taxon>Bacillati</taxon>
        <taxon>Cyanobacteriota</taxon>
        <taxon>Cyanophyceae</taxon>
        <taxon>Desertifilales</taxon>
        <taxon>Desertifilaceae</taxon>
        <taxon>Roseofilum</taxon>
    </lineage>
</organism>
<dbReference type="SUPFAM" id="SSF55816">
    <property type="entry name" value="5'-nucleotidase (syn. UDP-sugar hydrolase), C-terminal domain"/>
    <property type="match status" value="1"/>
</dbReference>
<proteinExistence type="predicted"/>
<gene>
    <name evidence="3" type="ORF">BI308_21125</name>
</gene>
<dbReference type="PROSITE" id="PS00786">
    <property type="entry name" value="5_NUCLEOTIDASE_2"/>
    <property type="match status" value="1"/>
</dbReference>
<evidence type="ECO:0000313" key="4">
    <source>
        <dbReference type="Proteomes" id="UP000183940"/>
    </source>
</evidence>
<dbReference type="InterPro" id="IPR006146">
    <property type="entry name" value="5'-Nucleotdase_CS"/>
</dbReference>
<dbReference type="GO" id="GO:0030288">
    <property type="term" value="C:outer membrane-bounded periplasmic space"/>
    <property type="evidence" value="ECO:0007669"/>
    <property type="project" value="TreeGrafter"/>
</dbReference>
<dbReference type="GO" id="GO:0009166">
    <property type="term" value="P:nucleotide catabolic process"/>
    <property type="evidence" value="ECO:0007669"/>
    <property type="project" value="InterPro"/>
</dbReference>
<dbReference type="InterPro" id="IPR006179">
    <property type="entry name" value="5_nucleotidase/apyrase"/>
</dbReference>
<feature type="domain" description="5'-Nucleotidase C-terminal" evidence="2">
    <location>
        <begin position="616"/>
        <end position="810"/>
    </location>
</feature>
<comment type="caution">
    <text evidence="3">The sequence shown here is derived from an EMBL/GenBank/DDBJ whole genome shotgun (WGS) entry which is preliminary data.</text>
</comment>
<accession>A0A1L9QLQ2</accession>
<dbReference type="InterPro" id="IPR011049">
    <property type="entry name" value="Serralysin-like_metalloprot_C"/>
</dbReference>
<evidence type="ECO:0000313" key="3">
    <source>
        <dbReference type="EMBL" id="OJJ19814.1"/>
    </source>
</evidence>
<reference evidence="3" key="1">
    <citation type="submission" date="2016-10" db="EMBL/GenBank/DDBJ databases">
        <title>CRISPR-Cas defence system in Roseofilum reptotaenium: evidence of a bacteriophage-cyanobacterium arms race in the coral black band disease.</title>
        <authorList>
            <person name="Buerger P."/>
            <person name="Wood-Charlson E.M."/>
            <person name="Weynberg K.D."/>
            <person name="Willis B."/>
            <person name="Van Oppen M.J."/>
        </authorList>
    </citation>
    <scope>NUCLEOTIDE SEQUENCE [LARGE SCALE GENOMIC DNA]</scope>
    <source>
        <strain evidence="3">AO1-A</strain>
    </source>
</reference>
<dbReference type="PANTHER" id="PTHR11575:SF24">
    <property type="entry name" value="5'-NUCLEOTIDASE"/>
    <property type="match status" value="1"/>
</dbReference>
<feature type="compositionally biased region" description="Pro residues" evidence="1">
    <location>
        <begin position="221"/>
        <end position="247"/>
    </location>
</feature>
<dbReference type="GO" id="GO:0008253">
    <property type="term" value="F:5'-nucleotidase activity"/>
    <property type="evidence" value="ECO:0007669"/>
    <property type="project" value="TreeGrafter"/>
</dbReference>
<dbReference type="AlphaFoldDB" id="A0A1L9QLQ2"/>
<dbReference type="Pfam" id="PF00353">
    <property type="entry name" value="HemolysinCabind"/>
    <property type="match status" value="6"/>
</dbReference>
<dbReference type="Pfam" id="PF02872">
    <property type="entry name" value="5_nucleotid_C"/>
    <property type="match status" value="1"/>
</dbReference>
<dbReference type="InterPro" id="IPR029052">
    <property type="entry name" value="Metallo-depent_PP-like"/>
</dbReference>
<dbReference type="PRINTS" id="PR00313">
    <property type="entry name" value="CABNDNGRPT"/>
</dbReference>
<feature type="region of interest" description="Disordered" evidence="1">
    <location>
        <begin position="209"/>
        <end position="248"/>
    </location>
</feature>
<dbReference type="EMBL" id="MLAW01000049">
    <property type="protein sequence ID" value="OJJ19814.1"/>
    <property type="molecule type" value="Genomic_DNA"/>
</dbReference>
<dbReference type="GO" id="GO:0008768">
    <property type="term" value="F:UDP-sugar diphosphatase activity"/>
    <property type="evidence" value="ECO:0007669"/>
    <property type="project" value="TreeGrafter"/>
</dbReference>
<name>A0A1L9QLQ2_9CYAN</name>
<dbReference type="InterPro" id="IPR008334">
    <property type="entry name" value="5'-Nucleotdase_C"/>
</dbReference>
<dbReference type="InterPro" id="IPR018511">
    <property type="entry name" value="Hemolysin-typ_Ca-bd_CS"/>
</dbReference>
<dbReference type="STRING" id="1925591.BI308_21125"/>
<evidence type="ECO:0000256" key="1">
    <source>
        <dbReference type="SAM" id="MobiDB-lite"/>
    </source>
</evidence>
<dbReference type="SUPFAM" id="SSF56300">
    <property type="entry name" value="Metallo-dependent phosphatases"/>
    <property type="match status" value="1"/>
</dbReference>
<dbReference type="PROSITE" id="PS00330">
    <property type="entry name" value="HEMOLYSIN_CALCIUM"/>
    <property type="match status" value="1"/>
</dbReference>
<dbReference type="Proteomes" id="UP000183940">
    <property type="component" value="Unassembled WGS sequence"/>
</dbReference>
<dbReference type="Gene3D" id="3.60.21.10">
    <property type="match status" value="1"/>
</dbReference>
<sequence length="1028" mass="104257">MGLINGTVNNDIIIGTPQNDGINLLAGNDLGFGLDGNDFISGDEGIDILVGNRGDDTLIGGAGNDFLFGGQNSDVLFGASGNDSLIGNRGNDQLNGNTGDDAVYGGQGNDVVRGGQGNDAVFGDIGNDVLYGDLGNNSLTGGAGQDIFVVGVGVQTLIDFSNGSDRIGLASGVSFSNLTIAQGSGTSTVIRDTSGQIIATIQGVNADQIDSSDFTTNNTPIPTPSPAPTPIITPSPSPSPTPTPGPVRGPVTFTLQLLHTADQEAGLPAIEDAVNFSAVLNALADDFPNTLKLTSGDLYIPGPFFSTSAEIYRDGNGDGQGGIGDILINNALGFQAAALGNHEFDFGPGTVQNLVQADNTITTGAGIGANGYLGTQFPYLSSNLDFSTEATLSGLVVSSAQAPQPNSISKSVVLNVGGERIGVVGATTPTLGTISSPGGVGVNPANANDINALAAIIQQSVDELVAQGINKIVLLAHMQQISIEEQLAGLLNNVDIVMAGGSNTILANADDPLRAGDTSAGVYPKPFTSPSGEPVYVINTDGNYRYVGRLVAGFDANGIISQVLDESGAYATDAAGVNRVYGRTVNPQDVADPTVVAVTQAINGIATAKDSNLFGNTSVFLEGRRSQVRTEETNLGSLTADANLIVARQTDPTVVASLKNGGGIRDNIGQAIIPPGGTGGLEFSPPPANPLANKQEGDVSQLDIENTLRFNNSLTIVPLTATQLKEIAEHGVSDTAPGNTPGRFPQISGMAFSFDASQAVNSRVRSLAIKDDQGNTVDVVVENGSIVGDASRTIKVATLGFLAGGGDGYPFPQGNQTPLPEATTGNATFTTDNREQDALAEYLAANYSNTPFNVAETEPSGDTRIQNIANAADTVLNGTSVGIAGDGNNTITGDNNANVLVGHSGVDNITGNGGNDIIAGGLGNDNLTGSGGDDVFVFATPGDGSDTITDFGNGSDTIRVFASQFTGLTAGATPTLTLSGTPVGTTAQFLYNGGILSFDSDGTGATAVQTLATLTGSPALAASQIVVL</sequence>
<dbReference type="GO" id="GO:0005509">
    <property type="term" value="F:calcium ion binding"/>
    <property type="evidence" value="ECO:0007669"/>
    <property type="project" value="InterPro"/>
</dbReference>